<dbReference type="EMBL" id="JBBNAF010000012">
    <property type="protein sequence ID" value="KAK9092851.1"/>
    <property type="molecule type" value="Genomic_DNA"/>
</dbReference>
<name>A0AAP0HQI4_9MAGN</name>
<accession>A0AAP0HQI4</accession>
<dbReference type="PANTHER" id="PTHR33018">
    <property type="entry name" value="OS10G0338966 PROTEIN-RELATED"/>
    <property type="match status" value="1"/>
</dbReference>
<reference evidence="1 2" key="1">
    <citation type="submission" date="2024-01" db="EMBL/GenBank/DDBJ databases">
        <title>Genome assemblies of Stephania.</title>
        <authorList>
            <person name="Yang L."/>
        </authorList>
    </citation>
    <scope>NUCLEOTIDE SEQUENCE [LARGE SCALE GENOMIC DNA]</scope>
    <source>
        <strain evidence="1">YNDBR</strain>
        <tissue evidence="1">Leaf</tissue>
    </source>
</reference>
<organism evidence="1 2">
    <name type="scientific">Stephania yunnanensis</name>
    <dbReference type="NCBI Taxonomy" id="152371"/>
    <lineage>
        <taxon>Eukaryota</taxon>
        <taxon>Viridiplantae</taxon>
        <taxon>Streptophyta</taxon>
        <taxon>Embryophyta</taxon>
        <taxon>Tracheophyta</taxon>
        <taxon>Spermatophyta</taxon>
        <taxon>Magnoliopsida</taxon>
        <taxon>Ranunculales</taxon>
        <taxon>Menispermaceae</taxon>
        <taxon>Menispermoideae</taxon>
        <taxon>Cissampelideae</taxon>
        <taxon>Stephania</taxon>
    </lineage>
</organism>
<dbReference type="Pfam" id="PF03004">
    <property type="entry name" value="Transposase_24"/>
    <property type="match status" value="1"/>
</dbReference>
<dbReference type="AlphaFoldDB" id="A0AAP0HQI4"/>
<dbReference type="InterPro" id="IPR004252">
    <property type="entry name" value="Probable_transposase_24"/>
</dbReference>
<sequence>MVPITLSDWRQLKGYNKKRIWKFIEERFVIPDKTSREKHILQRIGRFFGAWKSRLTKELENGNDEKSATINEKLWKEFKKQRRSSNFREQNNKAKEIRAKQTIQHTTCREGYARLEYEKIEEKDGASVSRAEVWIRGYSDKNGKPYNTKIAEIVDKINACNQSQCSESTAQSINNDPISQVFGTEHQGRVRGLGFGVTPTSVGATTHNNPIIKELMGLREKYEDLYSYVYNQHK</sequence>
<evidence type="ECO:0000313" key="1">
    <source>
        <dbReference type="EMBL" id="KAK9092851.1"/>
    </source>
</evidence>
<comment type="caution">
    <text evidence="1">The sequence shown here is derived from an EMBL/GenBank/DDBJ whole genome shotgun (WGS) entry which is preliminary data.</text>
</comment>
<proteinExistence type="predicted"/>
<gene>
    <name evidence="1" type="ORF">Syun_027762</name>
</gene>
<dbReference type="PANTHER" id="PTHR33018:SF34">
    <property type="entry name" value="OS02G0472350 PROTEIN"/>
    <property type="match status" value="1"/>
</dbReference>
<evidence type="ECO:0000313" key="2">
    <source>
        <dbReference type="Proteomes" id="UP001420932"/>
    </source>
</evidence>
<keyword evidence="2" id="KW-1185">Reference proteome</keyword>
<protein>
    <submittedName>
        <fullName evidence="1">Uncharacterized protein</fullName>
    </submittedName>
</protein>
<dbReference type="Proteomes" id="UP001420932">
    <property type="component" value="Unassembled WGS sequence"/>
</dbReference>